<accession>A0ABV0B0D1</accession>
<evidence type="ECO:0000313" key="2">
    <source>
        <dbReference type="EMBL" id="MEN3540974.1"/>
    </source>
</evidence>
<feature type="transmembrane region" description="Helical" evidence="1">
    <location>
        <begin position="176"/>
        <end position="194"/>
    </location>
</feature>
<name>A0ABV0B0D1_9ACTN</name>
<sequence>MTYADQTRSFRVLHQQASRDRTLFQGFAPNWPLSGATQRLLGAQLAPLTEAVNRLGRVQLEPMIKALNAMLPSLVASQRLAAGLAASPVFRVYQLGLSDAVLKALMANQAAALRALPDFARLLGTVQTWPTGTPAASAMREKPHDFPSDTVTVTETVDAETSESLGSLSRQQMRQVVVVYMYVIVFLVLVPVAVENPETVGVVTSIVGGNVREVASWCSNLIGQAFDTLYPPEE</sequence>
<keyword evidence="3" id="KW-1185">Reference proteome</keyword>
<keyword evidence="1" id="KW-0812">Transmembrane</keyword>
<comment type="caution">
    <text evidence="2">The sequence shown here is derived from an EMBL/GenBank/DDBJ whole genome shotgun (WGS) entry which is preliminary data.</text>
</comment>
<dbReference type="RefSeq" id="WP_346230812.1">
    <property type="nucleotide sequence ID" value="NZ_JBDJAW010000067.1"/>
</dbReference>
<gene>
    <name evidence="2" type="ORF">AAH991_38075</name>
</gene>
<evidence type="ECO:0000313" key="3">
    <source>
        <dbReference type="Proteomes" id="UP001447516"/>
    </source>
</evidence>
<protein>
    <submittedName>
        <fullName evidence="2">Uncharacterized protein</fullName>
    </submittedName>
</protein>
<organism evidence="2 3">
    <name type="scientific">Microbispora maris</name>
    <dbReference type="NCBI Taxonomy" id="3144104"/>
    <lineage>
        <taxon>Bacteria</taxon>
        <taxon>Bacillati</taxon>
        <taxon>Actinomycetota</taxon>
        <taxon>Actinomycetes</taxon>
        <taxon>Streptosporangiales</taxon>
        <taxon>Streptosporangiaceae</taxon>
        <taxon>Microbispora</taxon>
    </lineage>
</organism>
<keyword evidence="1" id="KW-0472">Membrane</keyword>
<evidence type="ECO:0000256" key="1">
    <source>
        <dbReference type="SAM" id="Phobius"/>
    </source>
</evidence>
<reference evidence="2 3" key="1">
    <citation type="submission" date="2024-05" db="EMBL/GenBank/DDBJ databases">
        <title>Microbispora sp.ZYX-F-249.</title>
        <authorList>
            <person name="Xie H."/>
        </authorList>
    </citation>
    <scope>NUCLEOTIDE SEQUENCE [LARGE SCALE GENOMIC DNA]</scope>
    <source>
        <strain evidence="2 3">ZYX-F-249</strain>
    </source>
</reference>
<keyword evidence="1" id="KW-1133">Transmembrane helix</keyword>
<dbReference type="EMBL" id="JBDJAW010000067">
    <property type="protein sequence ID" value="MEN3540974.1"/>
    <property type="molecule type" value="Genomic_DNA"/>
</dbReference>
<dbReference type="Proteomes" id="UP001447516">
    <property type="component" value="Unassembled WGS sequence"/>
</dbReference>
<proteinExistence type="predicted"/>